<evidence type="ECO:0000313" key="2">
    <source>
        <dbReference type="Proteomes" id="UP000543556"/>
    </source>
</evidence>
<dbReference type="Proteomes" id="UP000543556">
    <property type="component" value="Unassembled WGS sequence"/>
</dbReference>
<evidence type="ECO:0000313" key="1">
    <source>
        <dbReference type="EMBL" id="NVM95320.1"/>
    </source>
</evidence>
<dbReference type="EMBL" id="JAAMFM010000013">
    <property type="protein sequence ID" value="NVM95320.1"/>
    <property type="molecule type" value="Genomic_DNA"/>
</dbReference>
<sequence>MPNVPISPHTAAVSARRNERLPAVFTADLRRYVDGDELSGLVGAVPHY</sequence>
<accession>A0A7Y7LYC8</accession>
<gene>
    <name evidence="1" type="ORF">G6034_10420</name>
</gene>
<organism evidence="1 2">
    <name type="scientific">Arthrobacter wenxiniae</name>
    <dbReference type="NCBI Taxonomy" id="2713570"/>
    <lineage>
        <taxon>Bacteria</taxon>
        <taxon>Bacillati</taxon>
        <taxon>Actinomycetota</taxon>
        <taxon>Actinomycetes</taxon>
        <taxon>Micrococcales</taxon>
        <taxon>Micrococcaceae</taxon>
        <taxon>Arthrobacter</taxon>
    </lineage>
</organism>
<protein>
    <submittedName>
        <fullName evidence="1">Uncharacterized protein</fullName>
    </submittedName>
</protein>
<comment type="caution">
    <text evidence="1">The sequence shown here is derived from an EMBL/GenBank/DDBJ whole genome shotgun (WGS) entry which is preliminary data.</text>
</comment>
<proteinExistence type="predicted"/>
<name>A0A7Y7LYC8_9MICC</name>
<keyword evidence="2" id="KW-1185">Reference proteome</keyword>
<dbReference type="AlphaFoldDB" id="A0A7Y7LYC8"/>
<reference evidence="1 2" key="1">
    <citation type="submission" date="2020-02" db="EMBL/GenBank/DDBJ databases">
        <title>Genome sequence of strain AETb3-4.</title>
        <authorList>
            <person name="Gao J."/>
            <person name="Zhang X."/>
        </authorList>
    </citation>
    <scope>NUCLEOTIDE SEQUENCE [LARGE SCALE GENOMIC DNA]</scope>
    <source>
        <strain evidence="1 2">AETb3-4</strain>
    </source>
</reference>